<proteinExistence type="predicted"/>
<accession>A0ABR2F7I6</accession>
<gene>
    <name evidence="1" type="ORF">V6N12_029020</name>
</gene>
<name>A0ABR2F7I6_9ROSI</name>
<evidence type="ECO:0000313" key="1">
    <source>
        <dbReference type="EMBL" id="KAK8572980.1"/>
    </source>
</evidence>
<keyword evidence="2" id="KW-1185">Reference proteome</keyword>
<protein>
    <submittedName>
        <fullName evidence="1">Uncharacterized protein</fullName>
    </submittedName>
</protein>
<sequence length="89" mass="9800">MYVLATKVIPLGATVSARDAFMEAWDERVGMVDRVEGSWSECFDALWCESALEQPNMVQVVLELSVVLVMGGAGDKSSMTVLDLEWNSQ</sequence>
<organism evidence="1 2">
    <name type="scientific">Hibiscus sabdariffa</name>
    <name type="common">roselle</name>
    <dbReference type="NCBI Taxonomy" id="183260"/>
    <lineage>
        <taxon>Eukaryota</taxon>
        <taxon>Viridiplantae</taxon>
        <taxon>Streptophyta</taxon>
        <taxon>Embryophyta</taxon>
        <taxon>Tracheophyta</taxon>
        <taxon>Spermatophyta</taxon>
        <taxon>Magnoliopsida</taxon>
        <taxon>eudicotyledons</taxon>
        <taxon>Gunneridae</taxon>
        <taxon>Pentapetalae</taxon>
        <taxon>rosids</taxon>
        <taxon>malvids</taxon>
        <taxon>Malvales</taxon>
        <taxon>Malvaceae</taxon>
        <taxon>Malvoideae</taxon>
        <taxon>Hibiscus</taxon>
    </lineage>
</organism>
<dbReference type="EMBL" id="JBBPBM010000008">
    <property type="protein sequence ID" value="KAK8572980.1"/>
    <property type="molecule type" value="Genomic_DNA"/>
</dbReference>
<comment type="caution">
    <text evidence="1">The sequence shown here is derived from an EMBL/GenBank/DDBJ whole genome shotgun (WGS) entry which is preliminary data.</text>
</comment>
<reference evidence="1 2" key="1">
    <citation type="journal article" date="2024" name="G3 (Bethesda)">
        <title>Genome assembly of Hibiscus sabdariffa L. provides insights into metabolisms of medicinal natural products.</title>
        <authorList>
            <person name="Kim T."/>
        </authorList>
    </citation>
    <scope>NUCLEOTIDE SEQUENCE [LARGE SCALE GENOMIC DNA]</scope>
    <source>
        <strain evidence="1">TK-2024</strain>
        <tissue evidence="1">Old leaves</tissue>
    </source>
</reference>
<dbReference type="Proteomes" id="UP001472677">
    <property type="component" value="Unassembled WGS sequence"/>
</dbReference>
<evidence type="ECO:0000313" key="2">
    <source>
        <dbReference type="Proteomes" id="UP001472677"/>
    </source>
</evidence>